<dbReference type="OrthoDB" id="9998195at2"/>
<dbReference type="RefSeq" id="WP_105335978.1">
    <property type="nucleotide sequence ID" value="NZ_PUHZ01000014.1"/>
</dbReference>
<evidence type="ECO:0000313" key="2">
    <source>
        <dbReference type="EMBL" id="PQO45487.1"/>
    </source>
</evidence>
<evidence type="ECO:0000256" key="1">
    <source>
        <dbReference type="SAM" id="MobiDB-lite"/>
    </source>
</evidence>
<proteinExistence type="predicted"/>
<dbReference type="EMBL" id="PUHZ01000014">
    <property type="protein sequence ID" value="PQO45487.1"/>
    <property type="molecule type" value="Genomic_DNA"/>
</dbReference>
<organism evidence="2 3">
    <name type="scientific">Blastopirellula marina</name>
    <dbReference type="NCBI Taxonomy" id="124"/>
    <lineage>
        <taxon>Bacteria</taxon>
        <taxon>Pseudomonadati</taxon>
        <taxon>Planctomycetota</taxon>
        <taxon>Planctomycetia</taxon>
        <taxon>Pirellulales</taxon>
        <taxon>Pirellulaceae</taxon>
        <taxon>Blastopirellula</taxon>
    </lineage>
</organism>
<feature type="region of interest" description="Disordered" evidence="1">
    <location>
        <begin position="127"/>
        <end position="148"/>
    </location>
</feature>
<name>A0A2S8GM24_9BACT</name>
<comment type="caution">
    <text evidence="2">The sequence shown here is derived from an EMBL/GenBank/DDBJ whole genome shotgun (WGS) entry which is preliminary data.</text>
</comment>
<gene>
    <name evidence="2" type="ORF">C5Y93_13630</name>
</gene>
<accession>A0A2S8GM24</accession>
<reference evidence="2 3" key="1">
    <citation type="submission" date="2018-02" db="EMBL/GenBank/DDBJ databases">
        <title>Comparative genomes isolates from brazilian mangrove.</title>
        <authorList>
            <person name="Araujo J.E."/>
            <person name="Taketani R.G."/>
            <person name="Silva M.C.P."/>
            <person name="Loureco M.V."/>
            <person name="Andreote F.D."/>
        </authorList>
    </citation>
    <scope>NUCLEOTIDE SEQUENCE [LARGE SCALE GENOMIC DNA]</scope>
    <source>
        <strain evidence="2 3">Nap-Phe MGV</strain>
    </source>
</reference>
<sequence>MKQTDPKWHLLGVMLLSLCAIMIPRWFQGRAYSGEEAYRIFNDIFARYNVLNEAKASSEAWKAWQVDATSQLSEIVMDHEANTASKTPASTVIHQMAKYELPQLPQQERGSANKELLDNITLELTATQEAMAPVPKKAPKRNTDKEQG</sequence>
<evidence type="ECO:0000313" key="3">
    <source>
        <dbReference type="Proteomes" id="UP000237819"/>
    </source>
</evidence>
<dbReference type="Proteomes" id="UP000237819">
    <property type="component" value="Unassembled WGS sequence"/>
</dbReference>
<protein>
    <submittedName>
        <fullName evidence="2">Uncharacterized protein</fullName>
    </submittedName>
</protein>
<dbReference type="AlphaFoldDB" id="A0A2S8GM24"/>